<comment type="caution">
    <text evidence="1">The sequence shown here is derived from an EMBL/GenBank/DDBJ whole genome shotgun (WGS) entry which is preliminary data.</text>
</comment>
<dbReference type="Proteomes" id="UP000231279">
    <property type="component" value="Unassembled WGS sequence"/>
</dbReference>
<keyword evidence="2" id="KW-1185">Reference proteome</keyword>
<reference evidence="2" key="1">
    <citation type="journal article" date="2018" name="Gigascience">
        <title>Genome assembly of the Pink Ipe (Handroanthus impetiginosus, Bignoniaceae), a highly valued, ecologically keystone Neotropical timber forest tree.</title>
        <authorList>
            <person name="Silva-Junior O.B."/>
            <person name="Grattapaglia D."/>
            <person name="Novaes E."/>
            <person name="Collevatti R.G."/>
        </authorList>
    </citation>
    <scope>NUCLEOTIDE SEQUENCE [LARGE SCALE GENOMIC DNA]</scope>
    <source>
        <strain evidence="2">cv. UFG-1</strain>
    </source>
</reference>
<gene>
    <name evidence="1" type="ORF">CDL12_19356</name>
</gene>
<name>A0A2G9GRX7_9LAMI</name>
<organism evidence="1 2">
    <name type="scientific">Handroanthus impetiginosus</name>
    <dbReference type="NCBI Taxonomy" id="429701"/>
    <lineage>
        <taxon>Eukaryota</taxon>
        <taxon>Viridiplantae</taxon>
        <taxon>Streptophyta</taxon>
        <taxon>Embryophyta</taxon>
        <taxon>Tracheophyta</taxon>
        <taxon>Spermatophyta</taxon>
        <taxon>Magnoliopsida</taxon>
        <taxon>eudicotyledons</taxon>
        <taxon>Gunneridae</taxon>
        <taxon>Pentapetalae</taxon>
        <taxon>asterids</taxon>
        <taxon>lamiids</taxon>
        <taxon>Lamiales</taxon>
        <taxon>Bignoniaceae</taxon>
        <taxon>Crescentiina</taxon>
        <taxon>Tabebuia alliance</taxon>
        <taxon>Handroanthus</taxon>
    </lineage>
</organism>
<evidence type="ECO:0000313" key="2">
    <source>
        <dbReference type="Proteomes" id="UP000231279"/>
    </source>
</evidence>
<proteinExistence type="predicted"/>
<evidence type="ECO:0000313" key="1">
    <source>
        <dbReference type="EMBL" id="PIN08067.1"/>
    </source>
</evidence>
<sequence>MVCNQESNAEHALPLSKNRKYQEQSLSQKPIGIFLNPKLKNTQLITLPEQRPTQVCILLFIYNRYNKSNLSRQTRNFQVNKHKISRFKVTF</sequence>
<protein>
    <submittedName>
        <fullName evidence="1">Uncharacterized protein</fullName>
    </submittedName>
</protein>
<accession>A0A2G9GRX7</accession>
<dbReference type="AlphaFoldDB" id="A0A2G9GRX7"/>
<dbReference type="EMBL" id="NKXS01003919">
    <property type="protein sequence ID" value="PIN08067.1"/>
    <property type="molecule type" value="Genomic_DNA"/>
</dbReference>